<feature type="transmembrane region" description="Helical" evidence="8">
    <location>
        <begin position="187"/>
        <end position="211"/>
    </location>
</feature>
<dbReference type="PROSITE" id="PS50262">
    <property type="entry name" value="G_PROTEIN_RECEP_F1_2"/>
    <property type="match status" value="1"/>
</dbReference>
<dbReference type="InterPro" id="IPR017452">
    <property type="entry name" value="GPCR_Rhodpsn_7TM"/>
</dbReference>
<dbReference type="PANTHER" id="PTHR24243">
    <property type="entry name" value="G-PROTEIN COUPLED RECEPTOR"/>
    <property type="match status" value="1"/>
</dbReference>
<dbReference type="GO" id="GO:0004930">
    <property type="term" value="F:G protein-coupled receptor activity"/>
    <property type="evidence" value="ECO:0007669"/>
    <property type="project" value="UniProtKB-KW"/>
</dbReference>
<dbReference type="GeneID" id="112452624"/>
<feature type="transmembrane region" description="Helical" evidence="8">
    <location>
        <begin position="74"/>
        <end position="92"/>
    </location>
</feature>
<dbReference type="OrthoDB" id="7701452at2759"/>
<dbReference type="Gene3D" id="1.20.1070.10">
    <property type="entry name" value="Rhodopsin 7-helix transmembrane proteins"/>
    <property type="match status" value="1"/>
</dbReference>
<dbReference type="SUPFAM" id="SSF81321">
    <property type="entry name" value="Family A G protein-coupled receptor-like"/>
    <property type="match status" value="1"/>
</dbReference>
<evidence type="ECO:0000256" key="7">
    <source>
        <dbReference type="ARBA" id="ARBA00023224"/>
    </source>
</evidence>
<evidence type="ECO:0000259" key="9">
    <source>
        <dbReference type="PROSITE" id="PS50262"/>
    </source>
</evidence>
<evidence type="ECO:0000256" key="1">
    <source>
        <dbReference type="ARBA" id="ARBA00004141"/>
    </source>
</evidence>
<protein>
    <submittedName>
        <fullName evidence="11">Uncharacterized protein LOC112452624</fullName>
    </submittedName>
</protein>
<keyword evidence="5 8" id="KW-0472">Membrane</keyword>
<keyword evidence="6" id="KW-0675">Receptor</keyword>
<gene>
    <name evidence="11" type="primary">LOC112452624</name>
</gene>
<evidence type="ECO:0000256" key="2">
    <source>
        <dbReference type="ARBA" id="ARBA00022692"/>
    </source>
</evidence>
<evidence type="ECO:0000313" key="10">
    <source>
        <dbReference type="Proteomes" id="UP000504618"/>
    </source>
</evidence>
<keyword evidence="7" id="KW-0807">Transducer</keyword>
<evidence type="ECO:0000313" key="11">
    <source>
        <dbReference type="RefSeq" id="XP_024868710.1"/>
    </source>
</evidence>
<dbReference type="Proteomes" id="UP000504618">
    <property type="component" value="Unplaced"/>
</dbReference>
<evidence type="ECO:0000256" key="3">
    <source>
        <dbReference type="ARBA" id="ARBA00022989"/>
    </source>
</evidence>
<reference evidence="11" key="1">
    <citation type="submission" date="2025-08" db="UniProtKB">
        <authorList>
            <consortium name="RefSeq"/>
        </authorList>
    </citation>
    <scope>IDENTIFICATION</scope>
    <source>
        <tissue evidence="11">Whole body</tissue>
    </source>
</reference>
<keyword evidence="2 8" id="KW-0812">Transmembrane</keyword>
<feature type="transmembrane region" description="Helical" evidence="8">
    <location>
        <begin position="49"/>
        <end position="68"/>
    </location>
</feature>
<proteinExistence type="predicted"/>
<dbReference type="AlphaFoldDB" id="A0A6J1PHI3"/>
<keyword evidence="4" id="KW-0297">G-protein coupled receptor</keyword>
<feature type="transmembrane region" description="Helical" evidence="8">
    <location>
        <begin position="157"/>
        <end position="175"/>
    </location>
</feature>
<feature type="transmembrane region" description="Helical" evidence="8">
    <location>
        <begin position="113"/>
        <end position="137"/>
    </location>
</feature>
<evidence type="ECO:0000256" key="5">
    <source>
        <dbReference type="ARBA" id="ARBA00023136"/>
    </source>
</evidence>
<evidence type="ECO:0000256" key="6">
    <source>
        <dbReference type="ARBA" id="ARBA00023170"/>
    </source>
</evidence>
<keyword evidence="3 8" id="KW-1133">Transmembrane helix</keyword>
<evidence type="ECO:0000256" key="8">
    <source>
        <dbReference type="SAM" id="Phobius"/>
    </source>
</evidence>
<evidence type="ECO:0000256" key="4">
    <source>
        <dbReference type="ARBA" id="ARBA00023040"/>
    </source>
</evidence>
<organism evidence="10 11">
    <name type="scientific">Temnothorax curvispinosus</name>
    <dbReference type="NCBI Taxonomy" id="300111"/>
    <lineage>
        <taxon>Eukaryota</taxon>
        <taxon>Metazoa</taxon>
        <taxon>Ecdysozoa</taxon>
        <taxon>Arthropoda</taxon>
        <taxon>Hexapoda</taxon>
        <taxon>Insecta</taxon>
        <taxon>Pterygota</taxon>
        <taxon>Neoptera</taxon>
        <taxon>Endopterygota</taxon>
        <taxon>Hymenoptera</taxon>
        <taxon>Apocrita</taxon>
        <taxon>Aculeata</taxon>
        <taxon>Formicoidea</taxon>
        <taxon>Formicidae</taxon>
        <taxon>Myrmicinae</taxon>
        <taxon>Temnothorax</taxon>
    </lineage>
</organism>
<keyword evidence="10" id="KW-1185">Reference proteome</keyword>
<sequence length="312" mass="36193">MFNEHDIRASYIENPFPVQTTMPIVTTNPTKMNIIIPVIPESMRNIMDLVLLVTGVSLNAFLGLFIALNSTMYSSTNCYVVGLVFSNVVILLEPLQRIIEWIFDIRLEMDLDYVFLISFATSILTIILLNIEAYIVICKKNSPLRKSFLKISTAMKGLLFIWTTCIMVIAMELHLYDHFERDVMHDIYVSSTIMFLVFPCFIFIMLDYFILYDLIISKSINGMWPSKDIEHFIFLVGVSMGFFLTMIPYRITRSMRFLSKSYHNDTVIEITYTMVKVYPIILPIICFATSKEFHQTLKIMLHCQQHETSAIT</sequence>
<comment type="subcellular location">
    <subcellularLocation>
        <location evidence="1">Membrane</location>
        <topology evidence="1">Multi-pass membrane protein</topology>
    </subcellularLocation>
</comment>
<dbReference type="RefSeq" id="XP_024868710.1">
    <property type="nucleotide sequence ID" value="XM_025012942.1"/>
</dbReference>
<feature type="transmembrane region" description="Helical" evidence="8">
    <location>
        <begin position="231"/>
        <end position="251"/>
    </location>
</feature>
<dbReference type="GO" id="GO:0005886">
    <property type="term" value="C:plasma membrane"/>
    <property type="evidence" value="ECO:0007669"/>
    <property type="project" value="TreeGrafter"/>
</dbReference>
<feature type="domain" description="G-protein coupled receptors family 1 profile" evidence="9">
    <location>
        <begin position="58"/>
        <end position="286"/>
    </location>
</feature>
<dbReference type="PANTHER" id="PTHR24243:SF233">
    <property type="entry name" value="THYROTROPIN-RELEASING HORMONE RECEPTOR"/>
    <property type="match status" value="1"/>
</dbReference>
<name>A0A6J1PHI3_9HYME</name>
<accession>A0A6J1PHI3</accession>